<organism evidence="1 2">
    <name type="scientific">Bugula neritina</name>
    <name type="common">Brown bryozoan</name>
    <name type="synonym">Sertularia neritina</name>
    <dbReference type="NCBI Taxonomy" id="10212"/>
    <lineage>
        <taxon>Eukaryota</taxon>
        <taxon>Metazoa</taxon>
        <taxon>Spiralia</taxon>
        <taxon>Lophotrochozoa</taxon>
        <taxon>Bryozoa</taxon>
        <taxon>Gymnolaemata</taxon>
        <taxon>Cheilostomatida</taxon>
        <taxon>Flustrina</taxon>
        <taxon>Buguloidea</taxon>
        <taxon>Bugulidae</taxon>
        <taxon>Bugula</taxon>
    </lineage>
</organism>
<sequence length="115" mass="14024">MYSSKFGIDEKKLMRKLWGRQLLQCQNQEVGKGRLWWWKESFLSIYSGYNFKGIWSVEKWWFPEYIGRHQLLHAFYLSKIVVGLFWILYFLRFGCCIISHFSLCIKYYISCHLVC</sequence>
<proteinExistence type="predicted"/>
<evidence type="ECO:0000313" key="2">
    <source>
        <dbReference type="Proteomes" id="UP000593567"/>
    </source>
</evidence>
<gene>
    <name evidence="1" type="ORF">EB796_008673</name>
</gene>
<dbReference type="Proteomes" id="UP000593567">
    <property type="component" value="Unassembled WGS sequence"/>
</dbReference>
<dbReference type="AlphaFoldDB" id="A0A7J7K5Z0"/>
<keyword evidence="2" id="KW-1185">Reference proteome</keyword>
<name>A0A7J7K5Z0_BUGNE</name>
<comment type="caution">
    <text evidence="1">The sequence shown here is derived from an EMBL/GenBank/DDBJ whole genome shotgun (WGS) entry which is preliminary data.</text>
</comment>
<protein>
    <submittedName>
        <fullName evidence="1">Uncharacterized protein</fullName>
    </submittedName>
</protein>
<evidence type="ECO:0000313" key="1">
    <source>
        <dbReference type="EMBL" id="KAF6033018.1"/>
    </source>
</evidence>
<accession>A0A7J7K5Z0</accession>
<dbReference type="EMBL" id="VXIV02001463">
    <property type="protein sequence ID" value="KAF6033018.1"/>
    <property type="molecule type" value="Genomic_DNA"/>
</dbReference>
<reference evidence="1" key="1">
    <citation type="submission" date="2020-06" db="EMBL/GenBank/DDBJ databases">
        <title>Draft genome of Bugula neritina, a colonial animal packing powerful symbionts and potential medicines.</title>
        <authorList>
            <person name="Rayko M."/>
        </authorList>
    </citation>
    <scope>NUCLEOTIDE SEQUENCE [LARGE SCALE GENOMIC DNA]</scope>
    <source>
        <strain evidence="1">Kwan_BN1</strain>
    </source>
</reference>